<dbReference type="GO" id="GO:0016747">
    <property type="term" value="F:acyltransferase activity, transferring groups other than amino-acyl groups"/>
    <property type="evidence" value="ECO:0007669"/>
    <property type="project" value="InterPro"/>
</dbReference>
<dbReference type="Proteomes" id="UP000277766">
    <property type="component" value="Unassembled WGS sequence"/>
</dbReference>
<name>A0A431W226_9DEIO</name>
<proteinExistence type="predicted"/>
<evidence type="ECO:0000259" key="1">
    <source>
        <dbReference type="PROSITE" id="PS51186"/>
    </source>
</evidence>
<dbReference type="SUPFAM" id="SSF55729">
    <property type="entry name" value="Acyl-CoA N-acyltransferases (Nat)"/>
    <property type="match status" value="1"/>
</dbReference>
<dbReference type="PROSITE" id="PS51186">
    <property type="entry name" value="GNAT"/>
    <property type="match status" value="1"/>
</dbReference>
<dbReference type="InterPro" id="IPR016181">
    <property type="entry name" value="Acyl_CoA_acyltransferase"/>
</dbReference>
<dbReference type="EMBL" id="RXPE01000004">
    <property type="protein sequence ID" value="RTR29488.1"/>
    <property type="molecule type" value="Genomic_DNA"/>
</dbReference>
<reference evidence="2 3" key="1">
    <citation type="submission" date="2018-12" db="EMBL/GenBank/DDBJ databases">
        <title>Deinococcus radiophilus ATCC 27603 genome sequencing and assembly.</title>
        <authorList>
            <person name="Maclea K.S."/>
            <person name="Maynard C.R."/>
        </authorList>
    </citation>
    <scope>NUCLEOTIDE SEQUENCE [LARGE SCALE GENOMIC DNA]</scope>
    <source>
        <strain evidence="2 3">ATCC 27603</strain>
    </source>
</reference>
<dbReference type="AlphaFoldDB" id="A0A431W226"/>
<keyword evidence="3" id="KW-1185">Reference proteome</keyword>
<organism evidence="2 3">
    <name type="scientific">Deinococcus radiophilus</name>
    <dbReference type="NCBI Taxonomy" id="32062"/>
    <lineage>
        <taxon>Bacteria</taxon>
        <taxon>Thermotogati</taxon>
        <taxon>Deinococcota</taxon>
        <taxon>Deinococci</taxon>
        <taxon>Deinococcales</taxon>
        <taxon>Deinococcaceae</taxon>
        <taxon>Deinococcus</taxon>
    </lineage>
</organism>
<evidence type="ECO:0000313" key="2">
    <source>
        <dbReference type="EMBL" id="RTR29488.1"/>
    </source>
</evidence>
<dbReference type="RefSeq" id="WP_126351399.1">
    <property type="nucleotide sequence ID" value="NZ_CP086380.1"/>
</dbReference>
<feature type="domain" description="N-acetyltransferase" evidence="1">
    <location>
        <begin position="14"/>
        <end position="158"/>
    </location>
</feature>
<dbReference type="Gene3D" id="3.40.630.30">
    <property type="match status" value="1"/>
</dbReference>
<dbReference type="OrthoDB" id="9342569at2"/>
<evidence type="ECO:0000313" key="3">
    <source>
        <dbReference type="Proteomes" id="UP000277766"/>
    </source>
</evidence>
<sequence>MPADSLDRDLGGGYLLRPVAPDEFEAVYARREPELFSGQVYDWSDLPRVPQPEAQVMTFFLLRGGEFAGLHRARQRDAYTVNMSVTGLLPAHRGQGVYTRLLPPLLELYRAAGYTFVTSHHHPTNNAVLIPKLRAGFVIQGMQMARAGLMVELLYSFDQNYRDYLERLCGHQAAATNETPQGEPHP</sequence>
<dbReference type="Pfam" id="PF00583">
    <property type="entry name" value="Acetyltransf_1"/>
    <property type="match status" value="1"/>
</dbReference>
<protein>
    <submittedName>
        <fullName evidence="2">N-acetyltransferase</fullName>
    </submittedName>
</protein>
<dbReference type="InterPro" id="IPR000182">
    <property type="entry name" value="GNAT_dom"/>
</dbReference>
<keyword evidence="2" id="KW-0808">Transferase</keyword>
<gene>
    <name evidence="2" type="ORF">EJ104_03640</name>
</gene>
<comment type="caution">
    <text evidence="2">The sequence shown here is derived from an EMBL/GenBank/DDBJ whole genome shotgun (WGS) entry which is preliminary data.</text>
</comment>
<accession>A0A431W226</accession>